<organism evidence="1 3">
    <name type="scientific">Xenopus laevis</name>
    <name type="common">African clawed frog</name>
    <dbReference type="NCBI Taxonomy" id="8355"/>
    <lineage>
        <taxon>Eukaryota</taxon>
        <taxon>Metazoa</taxon>
        <taxon>Chordata</taxon>
        <taxon>Craniata</taxon>
        <taxon>Vertebrata</taxon>
        <taxon>Euteleostomi</taxon>
        <taxon>Amphibia</taxon>
        <taxon>Batrachia</taxon>
        <taxon>Anura</taxon>
        <taxon>Pipoidea</taxon>
        <taxon>Pipidae</taxon>
        <taxon>Xenopodinae</taxon>
        <taxon>Xenopus</taxon>
        <taxon>Xenopus</taxon>
    </lineage>
</organism>
<dbReference type="OrthoDB" id="193023at2759"/>
<dbReference type="GO" id="GO:0031901">
    <property type="term" value="C:early endosome membrane"/>
    <property type="evidence" value="ECO:0007669"/>
    <property type="project" value="TreeGrafter"/>
</dbReference>
<dbReference type="Proteomes" id="UP000186698">
    <property type="component" value="Chromosome 2S"/>
</dbReference>
<dbReference type="GO" id="GO:0031902">
    <property type="term" value="C:late endosome membrane"/>
    <property type="evidence" value="ECO:0007669"/>
    <property type="project" value="TreeGrafter"/>
</dbReference>
<dbReference type="AlphaFoldDB" id="A0A8J1MDL6"/>
<dbReference type="GO" id="GO:0141039">
    <property type="term" value="F:phosphatidylinositol 3-kinase inhibitor activity"/>
    <property type="evidence" value="ECO:0007669"/>
    <property type="project" value="InterPro"/>
</dbReference>
<dbReference type="PANTHER" id="PTHR13083">
    <property type="entry name" value="WD REPEAT-CONTAINING PROTEIN 91"/>
    <property type="match status" value="1"/>
</dbReference>
<reference evidence="2 3" key="2">
    <citation type="submission" date="2025-04" db="UniProtKB">
        <authorList>
            <consortium name="RefSeq"/>
        </authorList>
    </citation>
    <scope>IDENTIFICATION</scope>
    <source>
        <strain evidence="1 2">J_2021</strain>
        <tissue evidence="2 3">Erythrocytes</tissue>
    </source>
</reference>
<accession>A0A8J1MDL6</accession>
<reference evidence="1" key="1">
    <citation type="submission" date="2024-06" db="UniProtKB">
        <authorList>
            <consortium name="RefSeq"/>
        </authorList>
    </citation>
    <scope>NUCLEOTIDE SEQUENCE [LARGE SCALE GENOMIC DNA]</scope>
    <source>
        <strain evidence="1">J_2021</strain>
    </source>
</reference>
<dbReference type="GeneID" id="108710737"/>
<sequence>MHCRVDCSGRRVASLDVDGVIKIWSIDGIMQTKASAISKSALLSLEWATKRDRLVNTIDAIISLYLKGLTWRHLYLLFSSVTETKPEQMKKEIL</sequence>
<protein>
    <submittedName>
        <fullName evidence="2 3">WD repeat-containing protein 91 isoform X1</fullName>
    </submittedName>
</protein>
<dbReference type="KEGG" id="xla:108710737"/>
<dbReference type="GO" id="GO:0045022">
    <property type="term" value="P:early endosome to late endosome transport"/>
    <property type="evidence" value="ECO:0007669"/>
    <property type="project" value="InterPro"/>
</dbReference>
<name>A0A8J1MDL6_XENLA</name>
<gene>
    <name evidence="2 3" type="primary">LOC108710737</name>
</gene>
<dbReference type="InterPro" id="IPR039724">
    <property type="entry name" value="WDR91"/>
</dbReference>
<evidence type="ECO:0000313" key="3">
    <source>
        <dbReference type="RefSeq" id="XP_041439807.1"/>
    </source>
</evidence>
<evidence type="ECO:0000313" key="1">
    <source>
        <dbReference type="Proteomes" id="UP000186698"/>
    </source>
</evidence>
<dbReference type="GO" id="GO:0051898">
    <property type="term" value="P:negative regulation of phosphatidylinositol 3-kinase/protein kinase B signal transduction"/>
    <property type="evidence" value="ECO:0007669"/>
    <property type="project" value="InterPro"/>
</dbReference>
<evidence type="ECO:0000313" key="2">
    <source>
        <dbReference type="RefSeq" id="XP_041439806.1"/>
    </source>
</evidence>
<dbReference type="PANTHER" id="PTHR13083:SF3">
    <property type="entry name" value="WD REPEAT-CONTAINING PROTEIN 91"/>
    <property type="match status" value="1"/>
</dbReference>
<proteinExistence type="predicted"/>
<dbReference type="RefSeq" id="XP_041439806.1">
    <property type="nucleotide sequence ID" value="XM_041583872.1"/>
</dbReference>
<dbReference type="RefSeq" id="XP_041439807.1">
    <property type="nucleotide sequence ID" value="XM_041583873.1"/>
</dbReference>
<keyword evidence="1" id="KW-1185">Reference proteome</keyword>